<dbReference type="EMBL" id="JBBPBF010000026">
    <property type="protein sequence ID" value="KAK7608920.1"/>
    <property type="molecule type" value="Genomic_DNA"/>
</dbReference>
<keyword evidence="4" id="KW-0719">Serine esterase</keyword>
<keyword evidence="6" id="KW-0443">Lipid metabolism</keyword>
<comment type="catalytic activity">
    <reaction evidence="9">
        <text>S-hexadecanoyl-L-cysteinyl-[protein] + H2O = L-cysteinyl-[protein] + hexadecanoate + H(+)</text>
        <dbReference type="Rhea" id="RHEA:19233"/>
        <dbReference type="Rhea" id="RHEA-COMP:10131"/>
        <dbReference type="Rhea" id="RHEA-COMP:11032"/>
        <dbReference type="ChEBI" id="CHEBI:7896"/>
        <dbReference type="ChEBI" id="CHEBI:15377"/>
        <dbReference type="ChEBI" id="CHEBI:15378"/>
        <dbReference type="ChEBI" id="CHEBI:29950"/>
        <dbReference type="ChEBI" id="CHEBI:74151"/>
        <dbReference type="EC" id="3.1.2.22"/>
    </reaction>
</comment>
<proteinExistence type="inferred from homology"/>
<evidence type="ECO:0000256" key="9">
    <source>
        <dbReference type="ARBA" id="ARBA00047337"/>
    </source>
</evidence>
<evidence type="ECO:0000256" key="8">
    <source>
        <dbReference type="ARBA" id="ARBA00031195"/>
    </source>
</evidence>
<feature type="region of interest" description="Disordered" evidence="10">
    <location>
        <begin position="86"/>
        <end position="241"/>
    </location>
</feature>
<keyword evidence="5 12" id="KW-0378">Hydrolase</keyword>
<feature type="compositionally biased region" description="Gly residues" evidence="10">
    <location>
        <begin position="159"/>
        <end position="168"/>
    </location>
</feature>
<accession>A0ABR1N3R3</accession>
<feature type="compositionally biased region" description="Low complexity" evidence="10">
    <location>
        <begin position="221"/>
        <end position="240"/>
    </location>
</feature>
<keyword evidence="6" id="KW-0276">Fatty acid metabolism</keyword>
<gene>
    <name evidence="12" type="ORF">JOL62DRAFT_580005</name>
</gene>
<dbReference type="PANTHER" id="PTHR10655">
    <property type="entry name" value="LYSOPHOSPHOLIPASE-RELATED"/>
    <property type="match status" value="1"/>
</dbReference>
<evidence type="ECO:0000256" key="7">
    <source>
        <dbReference type="ARBA" id="ARBA00029392"/>
    </source>
</evidence>
<comment type="caution">
    <text evidence="12">The sequence shown here is derived from an EMBL/GenBank/DDBJ whole genome shotgun (WGS) entry which is preliminary data.</text>
</comment>
<evidence type="ECO:0000313" key="13">
    <source>
        <dbReference type="Proteomes" id="UP001367316"/>
    </source>
</evidence>
<feature type="compositionally biased region" description="Polar residues" evidence="10">
    <location>
        <begin position="86"/>
        <end position="105"/>
    </location>
</feature>
<dbReference type="Gene3D" id="3.40.50.1820">
    <property type="entry name" value="alpha/beta hydrolase"/>
    <property type="match status" value="1"/>
</dbReference>
<organism evidence="12 13">
    <name type="scientific">Phyllosticta paracitricarpa</name>
    <dbReference type="NCBI Taxonomy" id="2016321"/>
    <lineage>
        <taxon>Eukaryota</taxon>
        <taxon>Fungi</taxon>
        <taxon>Dikarya</taxon>
        <taxon>Ascomycota</taxon>
        <taxon>Pezizomycotina</taxon>
        <taxon>Dothideomycetes</taxon>
        <taxon>Dothideomycetes incertae sedis</taxon>
        <taxon>Botryosphaeriales</taxon>
        <taxon>Phyllostictaceae</taxon>
        <taxon>Phyllosticta</taxon>
    </lineage>
</organism>
<dbReference type="Proteomes" id="UP001367316">
    <property type="component" value="Unassembled WGS sequence"/>
</dbReference>
<evidence type="ECO:0000256" key="3">
    <source>
        <dbReference type="ARBA" id="ARBA00014923"/>
    </source>
</evidence>
<keyword evidence="13" id="KW-1185">Reference proteome</keyword>
<evidence type="ECO:0000256" key="6">
    <source>
        <dbReference type="ARBA" id="ARBA00022832"/>
    </source>
</evidence>
<evidence type="ECO:0000256" key="4">
    <source>
        <dbReference type="ARBA" id="ARBA00022487"/>
    </source>
</evidence>
<evidence type="ECO:0000256" key="1">
    <source>
        <dbReference type="ARBA" id="ARBA00006499"/>
    </source>
</evidence>
<protein>
    <recommendedName>
        <fullName evidence="3">Acyl-protein thioesterase 1</fullName>
        <ecNumber evidence="2">3.1.2.22</ecNumber>
    </recommendedName>
    <alternativeName>
        <fullName evidence="8">Palmitoyl-protein hydrolase</fullName>
    </alternativeName>
</protein>
<evidence type="ECO:0000259" key="11">
    <source>
        <dbReference type="Pfam" id="PF02230"/>
    </source>
</evidence>
<dbReference type="SUPFAM" id="SSF53474">
    <property type="entry name" value="alpha/beta-Hydrolases"/>
    <property type="match status" value="1"/>
</dbReference>
<dbReference type="GO" id="GO:0016787">
    <property type="term" value="F:hydrolase activity"/>
    <property type="evidence" value="ECO:0007669"/>
    <property type="project" value="UniProtKB-KW"/>
</dbReference>
<feature type="compositionally biased region" description="Basic residues" evidence="10">
    <location>
        <begin position="116"/>
        <end position="125"/>
    </location>
</feature>
<dbReference type="Pfam" id="PF02230">
    <property type="entry name" value="Abhydrolase_2"/>
    <property type="match status" value="1"/>
</dbReference>
<name>A0ABR1N3R3_9PEZI</name>
<comment type="similarity">
    <text evidence="1">Belongs to the AB hydrolase superfamily. AB hydrolase 2 family.</text>
</comment>
<sequence>MVRLLFNDQKTNSDIYQGRDGPICLTYSSLCHFFFSEPNFLGPEPSPFIDIPQSFYTCAVVYFSRSLRVGLHAQPCEWHADSRAPINQSTTQPSRLSSPSPSVIQTKKKETLSPVAHHHHHHHPLSHQSDPTTTARRRAIMAQDASSKPTHPSFFGSSSSGGGGGGGPQSTITNTTPPTEPEPFVIPPSHPTGRHTHTLIVLHGRGDTGPRFGSGLISARTSSSSSPNSSHTTTTTSNSSKRLIDHLRTTRLVFPTAPHVSPTTGLTQWYENFSLADPTQRKAAQRAGLAATGALLARLARREARLVGGLDRVVIGGLSQGCAAALVFFLGFHDEEEEKEGQDEALGGFFGFSGWLPFADELDPAARWEMGSDERVAAGDEEKGEDEEWMTRRQTKAANIARSVASLPPLRLEPGESPAFARTPVFLGHGRRDRHVEMRLGAQAGDVLVDLGCDVRWEEYDEEHWWKEPEQIDDLVEFLRDAVGVEMT</sequence>
<dbReference type="EC" id="3.1.2.22" evidence="2"/>
<feature type="domain" description="Phospholipase/carboxylesterase/thioesterase" evidence="11">
    <location>
        <begin position="191"/>
        <end position="362"/>
    </location>
</feature>
<comment type="function">
    <text evidence="7">Hydrolyzes fatty acids from S-acylated cysteine residues in proteins with a strong preference for palmitoylated G-alpha proteins over other acyl substrates. Mediates the deacylation of G-alpha proteins such as GPA1 in vivo, but has weak or no activity toward palmitoylated Ras proteins. Has weak lysophospholipase activity in vitro; however such activity may not exist in vivo.</text>
</comment>
<evidence type="ECO:0000256" key="2">
    <source>
        <dbReference type="ARBA" id="ARBA00012423"/>
    </source>
</evidence>
<feature type="compositionally biased region" description="Pro residues" evidence="10">
    <location>
        <begin position="178"/>
        <end position="190"/>
    </location>
</feature>
<dbReference type="InterPro" id="IPR003140">
    <property type="entry name" value="PLipase/COase/thioEstase"/>
</dbReference>
<evidence type="ECO:0000256" key="10">
    <source>
        <dbReference type="SAM" id="MobiDB-lite"/>
    </source>
</evidence>
<dbReference type="PANTHER" id="PTHR10655:SF17">
    <property type="entry name" value="LYSOPHOSPHOLIPASE-LIKE PROTEIN 1"/>
    <property type="match status" value="1"/>
</dbReference>
<dbReference type="InterPro" id="IPR050565">
    <property type="entry name" value="LYPA1-2/EST-like"/>
</dbReference>
<dbReference type="InterPro" id="IPR029058">
    <property type="entry name" value="AB_hydrolase_fold"/>
</dbReference>
<evidence type="ECO:0000313" key="12">
    <source>
        <dbReference type="EMBL" id="KAK7608920.1"/>
    </source>
</evidence>
<evidence type="ECO:0000256" key="5">
    <source>
        <dbReference type="ARBA" id="ARBA00022801"/>
    </source>
</evidence>
<reference evidence="12 13" key="1">
    <citation type="submission" date="2024-04" db="EMBL/GenBank/DDBJ databases">
        <title>Phyllosticta paracitricarpa is synonymous to the EU quarantine fungus P. citricarpa based on phylogenomic analyses.</title>
        <authorList>
            <consortium name="Lawrence Berkeley National Laboratory"/>
            <person name="Van ingen-buijs V.A."/>
            <person name="Van westerhoven A.C."/>
            <person name="Haridas S."/>
            <person name="Skiadas P."/>
            <person name="Martin F."/>
            <person name="Groenewald J.Z."/>
            <person name="Crous P.W."/>
            <person name="Seidl M.F."/>
        </authorList>
    </citation>
    <scope>NUCLEOTIDE SEQUENCE [LARGE SCALE GENOMIC DNA]</scope>
    <source>
        <strain evidence="12 13">CBS 141358</strain>
    </source>
</reference>